<dbReference type="EMBL" id="JAKRVY010000012">
    <property type="protein sequence ID" value="MCL9815022.1"/>
    <property type="molecule type" value="Genomic_DNA"/>
</dbReference>
<sequence>MTAADGRQDARVDTLVDPSLDAAVTVVENGFETDRLVTLFGRCKVDYDGRASSTLGLGDRHVMCKPDGSILVHTDEGQQPVNWQPPGCTHEASREEDRLRIESERSSPEERLTVEFEQVSQVSTFAVDDATELSLDGTEEDLRNRILEEPDLVEPGFTPLATERDTAAGAIDIFGEDADGRTLAVELKRKRVGPDAVGQLDRYVDALRRDLHDDAEIRGILVSPSVTDRAADLLERNGLEFVSLTPRK</sequence>
<dbReference type="GO" id="GO:0005737">
    <property type="term" value="C:cytoplasm"/>
    <property type="evidence" value="ECO:0007669"/>
    <property type="project" value="UniProtKB-SubCell"/>
</dbReference>
<evidence type="ECO:0000313" key="11">
    <source>
        <dbReference type="Proteomes" id="UP001202674"/>
    </source>
</evidence>
<keyword evidence="2 6" id="KW-0540">Nuclease</keyword>
<dbReference type="Proteomes" id="UP001202674">
    <property type="component" value="Unassembled WGS sequence"/>
</dbReference>
<dbReference type="InterPro" id="IPR011856">
    <property type="entry name" value="tRNA_endonuc-like_dom_sf"/>
</dbReference>
<dbReference type="InterPro" id="IPR002793">
    <property type="entry name" value="Endonuclease_NucS"/>
</dbReference>
<dbReference type="InterPro" id="IPR049173">
    <property type="entry name" value="NucS_N_sf"/>
</dbReference>
<name>A0AAE3K6A4_9EURY</name>
<keyword evidence="1 6" id="KW-0963">Cytoplasm</keyword>
<organism evidence="10 11">
    <name type="scientific">Natranaeroarchaeum aerophilus</name>
    <dbReference type="NCBI Taxonomy" id="2917711"/>
    <lineage>
        <taxon>Archaea</taxon>
        <taxon>Methanobacteriati</taxon>
        <taxon>Methanobacteriota</taxon>
        <taxon>Stenosarchaea group</taxon>
        <taxon>Halobacteria</taxon>
        <taxon>Halobacteriales</taxon>
        <taxon>Natronoarchaeaceae</taxon>
        <taxon>Natranaeroarchaeum</taxon>
    </lineage>
</organism>
<dbReference type="PANTHER" id="PTHR38814">
    <property type="entry name" value="ENDONUCLEASE NUCS"/>
    <property type="match status" value="1"/>
</dbReference>
<accession>A0AAE3K6A4</accession>
<evidence type="ECO:0000256" key="7">
    <source>
        <dbReference type="SAM" id="MobiDB-lite"/>
    </source>
</evidence>
<evidence type="ECO:0000256" key="3">
    <source>
        <dbReference type="ARBA" id="ARBA00022759"/>
    </source>
</evidence>
<dbReference type="GO" id="GO:0000014">
    <property type="term" value="F:single-stranded DNA endodeoxyribonuclease activity"/>
    <property type="evidence" value="ECO:0007669"/>
    <property type="project" value="UniProtKB-UniRule"/>
</dbReference>
<dbReference type="PANTHER" id="PTHR38814:SF1">
    <property type="entry name" value="ENDONUCLEASE NUCS"/>
    <property type="match status" value="1"/>
</dbReference>
<dbReference type="Pfam" id="PF21003">
    <property type="entry name" value="NucS_N"/>
    <property type="match status" value="1"/>
</dbReference>
<dbReference type="RefSeq" id="WP_250598370.1">
    <property type="nucleotide sequence ID" value="NZ_JAKRVY010000012.1"/>
</dbReference>
<keyword evidence="5 6" id="KW-0238">DNA-binding</keyword>
<dbReference type="GO" id="GO:0003677">
    <property type="term" value="F:DNA binding"/>
    <property type="evidence" value="ECO:0007669"/>
    <property type="project" value="UniProtKB-KW"/>
</dbReference>
<dbReference type="CDD" id="cd22341">
    <property type="entry name" value="NucS-like"/>
    <property type="match status" value="1"/>
</dbReference>
<feature type="domain" description="Endonuclease NucS C-terminal" evidence="8">
    <location>
        <begin position="139"/>
        <end position="247"/>
    </location>
</feature>
<protein>
    <recommendedName>
        <fullName evidence="6">Endonuclease NucS</fullName>
        <ecNumber evidence="6">3.1.-.-</ecNumber>
    </recommendedName>
</protein>
<feature type="domain" description="Endonuclease NucS N-terminal PH-like" evidence="9">
    <location>
        <begin position="35"/>
        <end position="131"/>
    </location>
</feature>
<evidence type="ECO:0000259" key="9">
    <source>
        <dbReference type="Pfam" id="PF21003"/>
    </source>
</evidence>
<comment type="similarity">
    <text evidence="6">Belongs to the NucS endonuclease family.</text>
</comment>
<dbReference type="InterPro" id="IPR048302">
    <property type="entry name" value="NucS_N"/>
</dbReference>
<evidence type="ECO:0000256" key="4">
    <source>
        <dbReference type="ARBA" id="ARBA00022801"/>
    </source>
</evidence>
<reference evidence="10 11" key="1">
    <citation type="journal article" date="2022" name="Syst. Appl. Microbiol.">
        <title>Natronocalculus amylovorans gen. nov., sp. nov., and Natranaeroarchaeum aerophilus sp. nov., dominant culturable amylolytic natronoarchaea from hypersaline soda lakes in southwestern Siberia.</title>
        <authorList>
            <person name="Sorokin D.Y."/>
            <person name="Elcheninov A.G."/>
            <person name="Khizhniak T.V."/>
            <person name="Koenen M."/>
            <person name="Bale N.J."/>
            <person name="Damste J.S.S."/>
            <person name="Kublanov I.V."/>
        </authorList>
    </citation>
    <scope>NUCLEOTIDE SEQUENCE [LARGE SCALE GENOMIC DNA]</scope>
    <source>
        <strain evidence="10 11">AArc-St1-1</strain>
    </source>
</reference>
<dbReference type="AlphaFoldDB" id="A0AAE3K6A4"/>
<keyword evidence="3 6" id="KW-0255">Endonuclease</keyword>
<dbReference type="Gene3D" id="3.40.1350.10">
    <property type="match status" value="1"/>
</dbReference>
<comment type="subcellular location">
    <subcellularLocation>
        <location evidence="6">Cytoplasm</location>
    </subcellularLocation>
</comment>
<keyword evidence="11" id="KW-1185">Reference proteome</keyword>
<evidence type="ECO:0000259" key="8">
    <source>
        <dbReference type="Pfam" id="PF01939"/>
    </source>
</evidence>
<comment type="function">
    <text evidence="6">Cleaves both 3' and 5' ssDNA extremities of branched DNA structures.</text>
</comment>
<evidence type="ECO:0000313" key="10">
    <source>
        <dbReference type="EMBL" id="MCL9815022.1"/>
    </source>
</evidence>
<evidence type="ECO:0000256" key="2">
    <source>
        <dbReference type="ARBA" id="ARBA00022722"/>
    </source>
</evidence>
<proteinExistence type="inferred from homology"/>
<dbReference type="Pfam" id="PF01939">
    <property type="entry name" value="NucS_C"/>
    <property type="match status" value="1"/>
</dbReference>
<dbReference type="Gene3D" id="2.70.180.20">
    <property type="match status" value="1"/>
</dbReference>
<feature type="region of interest" description="Disordered" evidence="7">
    <location>
        <begin position="77"/>
        <end position="97"/>
    </location>
</feature>
<dbReference type="HAMAP" id="MF_00722">
    <property type="entry name" value="NucS"/>
    <property type="match status" value="1"/>
</dbReference>
<evidence type="ECO:0000256" key="1">
    <source>
        <dbReference type="ARBA" id="ARBA00022490"/>
    </source>
</evidence>
<dbReference type="NCBIfam" id="NF003270">
    <property type="entry name" value="PRK04247.1"/>
    <property type="match status" value="1"/>
</dbReference>
<keyword evidence="4 6" id="KW-0378">Hydrolase</keyword>
<dbReference type="EC" id="3.1.-.-" evidence="6"/>
<evidence type="ECO:0000256" key="6">
    <source>
        <dbReference type="HAMAP-Rule" id="MF_00722"/>
    </source>
</evidence>
<comment type="caution">
    <text evidence="10">The sequence shown here is derived from an EMBL/GenBank/DDBJ whole genome shotgun (WGS) entry which is preliminary data.</text>
</comment>
<dbReference type="InterPro" id="IPR048301">
    <property type="entry name" value="NucS_C"/>
</dbReference>
<gene>
    <name evidence="6 10" type="primary">nucS</name>
    <name evidence="10" type="ORF">AArcSt11_15305</name>
</gene>
<evidence type="ECO:0000256" key="5">
    <source>
        <dbReference type="ARBA" id="ARBA00023125"/>
    </source>
</evidence>